<keyword evidence="16" id="KW-1185">Reference proteome</keyword>
<dbReference type="PhylomeDB" id="A0A0G4EDD9"/>
<gene>
    <name evidence="15" type="ORF">Vbra_20358</name>
</gene>
<evidence type="ECO:0000256" key="6">
    <source>
        <dbReference type="ARBA" id="ARBA00011738"/>
    </source>
</evidence>
<dbReference type="InterPro" id="IPR011060">
    <property type="entry name" value="RibuloseP-bd_barrel"/>
</dbReference>
<dbReference type="OMA" id="MIMSGSV"/>
<dbReference type="Pfam" id="PF00834">
    <property type="entry name" value="Ribul_P_3_epim"/>
    <property type="match status" value="1"/>
</dbReference>
<dbReference type="FunFam" id="3.20.20.70:FF:000191">
    <property type="entry name" value="ribulose-phosphate 3-epimerase isoform X2"/>
    <property type="match status" value="1"/>
</dbReference>
<keyword evidence="8" id="KW-0479">Metal-binding</keyword>
<dbReference type="VEuPathDB" id="CryptoDB:Vbra_20358"/>
<evidence type="ECO:0000256" key="2">
    <source>
        <dbReference type="ARBA" id="ARBA00001936"/>
    </source>
</evidence>
<keyword evidence="11" id="KW-0464">Manganese</keyword>
<dbReference type="PROSITE" id="PS01086">
    <property type="entry name" value="RIBUL_P_3_EPIMER_2"/>
    <property type="match status" value="1"/>
</dbReference>
<dbReference type="InterPro" id="IPR000056">
    <property type="entry name" value="Ribul_P_3_epim-like"/>
</dbReference>
<dbReference type="AlphaFoldDB" id="A0A0G4EDD9"/>
<evidence type="ECO:0000256" key="12">
    <source>
        <dbReference type="ARBA" id="ARBA00023235"/>
    </source>
</evidence>
<name>A0A0G4EDD9_VITBC</name>
<evidence type="ECO:0000256" key="8">
    <source>
        <dbReference type="ARBA" id="ARBA00022723"/>
    </source>
</evidence>
<evidence type="ECO:0000256" key="9">
    <source>
        <dbReference type="ARBA" id="ARBA00022833"/>
    </source>
</evidence>
<comment type="subunit">
    <text evidence="6">Homodimer.</text>
</comment>
<evidence type="ECO:0000256" key="7">
    <source>
        <dbReference type="ARBA" id="ARBA00013188"/>
    </source>
</evidence>
<evidence type="ECO:0000256" key="5">
    <source>
        <dbReference type="ARBA" id="ARBA00009541"/>
    </source>
</evidence>
<dbReference type="EC" id="5.1.3.1" evidence="7"/>
<comment type="similarity">
    <text evidence="5">Belongs to the ribulose-phosphate 3-epimerase family.</text>
</comment>
<accession>A0A0G4EDD9</accession>
<dbReference type="Proteomes" id="UP000041254">
    <property type="component" value="Unassembled WGS sequence"/>
</dbReference>
<dbReference type="FunCoup" id="A0A0G4EDD9">
    <property type="interactions" value="109"/>
</dbReference>
<keyword evidence="9" id="KW-0862">Zinc</keyword>
<evidence type="ECO:0000256" key="14">
    <source>
        <dbReference type="ARBA" id="ARBA00057323"/>
    </source>
</evidence>
<evidence type="ECO:0000256" key="13">
    <source>
        <dbReference type="ARBA" id="ARBA00023277"/>
    </source>
</evidence>
<comment type="cofactor">
    <cofactor evidence="2">
        <name>Mn(2+)</name>
        <dbReference type="ChEBI" id="CHEBI:29035"/>
    </cofactor>
</comment>
<dbReference type="SUPFAM" id="SSF51366">
    <property type="entry name" value="Ribulose-phoshate binding barrel"/>
    <property type="match status" value="1"/>
</dbReference>
<dbReference type="GO" id="GO:0004750">
    <property type="term" value="F:D-ribulose-phosphate 3-epimerase activity"/>
    <property type="evidence" value="ECO:0007669"/>
    <property type="project" value="UniProtKB-EC"/>
</dbReference>
<dbReference type="Gene3D" id="3.20.20.70">
    <property type="entry name" value="Aldolase class I"/>
    <property type="match status" value="1"/>
</dbReference>
<dbReference type="GO" id="GO:0005975">
    <property type="term" value="P:carbohydrate metabolic process"/>
    <property type="evidence" value="ECO:0007669"/>
    <property type="project" value="InterPro"/>
</dbReference>
<dbReference type="OrthoDB" id="1927044at2759"/>
<evidence type="ECO:0000256" key="10">
    <source>
        <dbReference type="ARBA" id="ARBA00023004"/>
    </source>
</evidence>
<keyword evidence="13" id="KW-0119">Carbohydrate metabolism</keyword>
<dbReference type="GO" id="GO:0006163">
    <property type="term" value="P:purine nucleotide metabolic process"/>
    <property type="evidence" value="ECO:0007669"/>
    <property type="project" value="UniProtKB-ARBA"/>
</dbReference>
<dbReference type="GO" id="GO:0046496">
    <property type="term" value="P:nicotinamide nucleotide metabolic process"/>
    <property type="evidence" value="ECO:0007669"/>
    <property type="project" value="UniProtKB-ARBA"/>
</dbReference>
<protein>
    <recommendedName>
        <fullName evidence="7">ribulose-phosphate 3-epimerase</fullName>
        <ecNumber evidence="7">5.1.3.1</ecNumber>
    </recommendedName>
</protein>
<comment type="catalytic activity">
    <reaction evidence="1">
        <text>D-ribulose 5-phosphate = D-xylulose 5-phosphate</text>
        <dbReference type="Rhea" id="RHEA:13677"/>
        <dbReference type="ChEBI" id="CHEBI:57737"/>
        <dbReference type="ChEBI" id="CHEBI:58121"/>
        <dbReference type="EC" id="5.1.3.1"/>
    </reaction>
</comment>
<dbReference type="PANTHER" id="PTHR11749">
    <property type="entry name" value="RIBULOSE-5-PHOSPHATE-3-EPIMERASE"/>
    <property type="match status" value="1"/>
</dbReference>
<keyword evidence="12" id="KW-0413">Isomerase</keyword>
<proteinExistence type="inferred from homology"/>
<comment type="cofactor">
    <cofactor evidence="4">
        <name>Fe(2+)</name>
        <dbReference type="ChEBI" id="CHEBI:29033"/>
    </cofactor>
</comment>
<organism evidence="15 16">
    <name type="scientific">Vitrella brassicaformis (strain CCMP3155)</name>
    <dbReference type="NCBI Taxonomy" id="1169540"/>
    <lineage>
        <taxon>Eukaryota</taxon>
        <taxon>Sar</taxon>
        <taxon>Alveolata</taxon>
        <taxon>Colpodellida</taxon>
        <taxon>Vitrellaceae</taxon>
        <taxon>Vitrella</taxon>
    </lineage>
</organism>
<keyword evidence="10" id="KW-0408">Iron</keyword>
<dbReference type="InterPro" id="IPR013785">
    <property type="entry name" value="Aldolase_TIM"/>
</dbReference>
<evidence type="ECO:0000256" key="3">
    <source>
        <dbReference type="ARBA" id="ARBA00001947"/>
    </source>
</evidence>
<reference evidence="15 16" key="1">
    <citation type="submission" date="2014-11" db="EMBL/GenBank/DDBJ databases">
        <authorList>
            <person name="Zhu J."/>
            <person name="Qi W."/>
            <person name="Song R."/>
        </authorList>
    </citation>
    <scope>NUCLEOTIDE SEQUENCE [LARGE SCALE GENOMIC DNA]</scope>
</reference>
<comment type="function">
    <text evidence="14">Catalyzes the reversible epimerization of D-ribulose 5-phosphate to D-xylulose 5-phosphate.</text>
</comment>
<dbReference type="EMBL" id="CDMY01000201">
    <property type="protein sequence ID" value="CEL94013.1"/>
    <property type="molecule type" value="Genomic_DNA"/>
</dbReference>
<evidence type="ECO:0000313" key="15">
    <source>
        <dbReference type="EMBL" id="CEL94013.1"/>
    </source>
</evidence>
<dbReference type="GO" id="GO:0046872">
    <property type="term" value="F:metal ion binding"/>
    <property type="evidence" value="ECO:0007669"/>
    <property type="project" value="UniProtKB-KW"/>
</dbReference>
<sequence length="156" mass="16581">MVSDPHKWVDEFAQAGVNQFTFHIEAAGSTAEALEIAKDIKAKGMQAGIVLKPKTSIDDVLPVIDSGLIDTLLVMTVEPGFGGQKFMEDMMDKVKTARAKYPSLTIEVDGGLTVDTTKIAAAAGANAIVAGTAIFKADDPEAVIKEMRQSVEELSK</sequence>
<evidence type="ECO:0000313" key="16">
    <source>
        <dbReference type="Proteomes" id="UP000041254"/>
    </source>
</evidence>
<comment type="cofactor">
    <cofactor evidence="3">
        <name>Zn(2+)</name>
        <dbReference type="ChEBI" id="CHEBI:29105"/>
    </cofactor>
</comment>
<dbReference type="STRING" id="1169540.A0A0G4EDD9"/>
<evidence type="ECO:0000256" key="1">
    <source>
        <dbReference type="ARBA" id="ARBA00001782"/>
    </source>
</evidence>
<evidence type="ECO:0000256" key="11">
    <source>
        <dbReference type="ARBA" id="ARBA00023211"/>
    </source>
</evidence>
<dbReference type="GO" id="GO:0006091">
    <property type="term" value="P:generation of precursor metabolites and energy"/>
    <property type="evidence" value="ECO:0007669"/>
    <property type="project" value="UniProtKB-ARBA"/>
</dbReference>
<evidence type="ECO:0000256" key="4">
    <source>
        <dbReference type="ARBA" id="ARBA00001954"/>
    </source>
</evidence>
<dbReference type="GO" id="GO:1901135">
    <property type="term" value="P:carbohydrate derivative metabolic process"/>
    <property type="evidence" value="ECO:0007669"/>
    <property type="project" value="UniProtKB-ARBA"/>
</dbReference>
<dbReference type="InParanoid" id="A0A0G4EDD9"/>